<dbReference type="Proteomes" id="UP000094336">
    <property type="component" value="Unassembled WGS sequence"/>
</dbReference>
<comment type="similarity">
    <text evidence="1">Belongs to the IFRD family.</text>
</comment>
<feature type="compositionally biased region" description="Polar residues" evidence="2">
    <location>
        <begin position="13"/>
        <end position="25"/>
    </location>
</feature>
<dbReference type="RefSeq" id="XP_018985403.1">
    <property type="nucleotide sequence ID" value="XM_019132764.1"/>
</dbReference>
<sequence>MSDLRRQLFAESPKTSKPLSRSQSRSRVKTPALVDADDTEGELNTQMLDELLLARVNSFQAQFEADETKNTERIKTSSVSEIITSLQLPLKTVSVESRQLLLAQLYKLTVFQPGNPHGEINDVNLELLVRQFVTLSPSNVEETLLITRAISSFAASDIDECATGILEDYFPRLLKLLFDYRNVEVVVRSQLVQSFIVLQLFIYYDAGTNTKTKEYMTRLLELAEDLVVYTGSTDIGGAEEVEHSTFITDVDNKQLQQQLRSRDESQAIIGILHGLGVLFTIIADDNDCNAIIEEFVPRLLVFLENSSGLNIDVQKAAGRVIALLYEIFDYGDSFSPNDEDYFASQSRTGDGEYETEDDDDNLPFYDSDYIVQLCAELATASSKKISRKDKKETHSVFRDISVTLETQTSKRNRFALFKQVLKKLENELPVLGNIALTKSKSLPIRHWFTYVRYIVTKWCFGAGLQTQMVGNSDLKKILRATPPQHGNEGSSKWAQEDTEEGREGRWGDDSAKRGEDKKKREQQLNKDRLDRMREKIDVLDI</sequence>
<dbReference type="OrthoDB" id="18978at2759"/>
<accession>A0A1E3QQV8</accession>
<dbReference type="EMBL" id="KV454431">
    <property type="protein sequence ID" value="ODQ80075.1"/>
    <property type="molecule type" value="Genomic_DNA"/>
</dbReference>
<dbReference type="InterPro" id="IPR016024">
    <property type="entry name" value="ARM-type_fold"/>
</dbReference>
<proteinExistence type="inferred from homology"/>
<dbReference type="InterPro" id="IPR007701">
    <property type="entry name" value="Interferon-rel_develop_reg_N"/>
</dbReference>
<dbReference type="SUPFAM" id="SSF48371">
    <property type="entry name" value="ARM repeat"/>
    <property type="match status" value="1"/>
</dbReference>
<feature type="compositionally biased region" description="Basic and acidic residues" evidence="2">
    <location>
        <begin position="501"/>
        <end position="528"/>
    </location>
</feature>
<dbReference type="PANTHER" id="PTHR12354:SF1">
    <property type="entry name" value="INTERFERON-RELATED DEVELOPMENTAL REGULATOR 1"/>
    <property type="match status" value="1"/>
</dbReference>
<evidence type="ECO:0000313" key="5">
    <source>
        <dbReference type="Proteomes" id="UP000094336"/>
    </source>
</evidence>
<feature type="region of interest" description="Disordered" evidence="2">
    <location>
        <begin position="1"/>
        <end position="40"/>
    </location>
</feature>
<dbReference type="AlphaFoldDB" id="A0A1E3QQV8"/>
<dbReference type="PANTHER" id="PTHR12354">
    <property type="entry name" value="INTERFERON-RELATED DEVELOPMENTAL REGULATOR"/>
    <property type="match status" value="1"/>
</dbReference>
<dbReference type="InterPro" id="IPR039777">
    <property type="entry name" value="IFRD"/>
</dbReference>
<organism evidence="4 5">
    <name type="scientific">Babjeviella inositovora NRRL Y-12698</name>
    <dbReference type="NCBI Taxonomy" id="984486"/>
    <lineage>
        <taxon>Eukaryota</taxon>
        <taxon>Fungi</taxon>
        <taxon>Dikarya</taxon>
        <taxon>Ascomycota</taxon>
        <taxon>Saccharomycotina</taxon>
        <taxon>Pichiomycetes</taxon>
        <taxon>Serinales incertae sedis</taxon>
        <taxon>Babjeviella</taxon>
    </lineage>
</organism>
<evidence type="ECO:0000259" key="3">
    <source>
        <dbReference type="Pfam" id="PF05004"/>
    </source>
</evidence>
<feature type="domain" description="Interferon-related developmental regulator N-terminal" evidence="3">
    <location>
        <begin position="65"/>
        <end position="405"/>
    </location>
</feature>
<protein>
    <recommendedName>
        <fullName evidence="3">Interferon-related developmental regulator N-terminal domain-containing protein</fullName>
    </recommendedName>
</protein>
<evidence type="ECO:0000313" key="4">
    <source>
        <dbReference type="EMBL" id="ODQ80075.1"/>
    </source>
</evidence>
<gene>
    <name evidence="4" type="ORF">BABINDRAFT_8245</name>
</gene>
<evidence type="ECO:0000256" key="1">
    <source>
        <dbReference type="ARBA" id="ARBA00008828"/>
    </source>
</evidence>
<dbReference type="STRING" id="984486.A0A1E3QQV8"/>
<keyword evidence="5" id="KW-1185">Reference proteome</keyword>
<evidence type="ECO:0000256" key="2">
    <source>
        <dbReference type="SAM" id="MobiDB-lite"/>
    </source>
</evidence>
<dbReference type="GeneID" id="30150617"/>
<dbReference type="Pfam" id="PF05004">
    <property type="entry name" value="IFRD"/>
    <property type="match status" value="1"/>
</dbReference>
<feature type="region of interest" description="Disordered" evidence="2">
    <location>
        <begin position="479"/>
        <end position="528"/>
    </location>
</feature>
<reference evidence="5" key="1">
    <citation type="submission" date="2016-05" db="EMBL/GenBank/DDBJ databases">
        <title>Comparative genomics of biotechnologically important yeasts.</title>
        <authorList>
            <consortium name="DOE Joint Genome Institute"/>
            <person name="Riley R."/>
            <person name="Haridas S."/>
            <person name="Wolfe K.H."/>
            <person name="Lopes M.R."/>
            <person name="Hittinger C.T."/>
            <person name="Goker M."/>
            <person name="Salamov A."/>
            <person name="Wisecaver J."/>
            <person name="Long T.M."/>
            <person name="Aerts A.L."/>
            <person name="Barry K."/>
            <person name="Choi C."/>
            <person name="Clum A."/>
            <person name="Coughlan A.Y."/>
            <person name="Deshpande S."/>
            <person name="Douglass A.P."/>
            <person name="Hanson S.J."/>
            <person name="Klenk H.-P."/>
            <person name="Labutti K."/>
            <person name="Lapidus A."/>
            <person name="Lindquist E."/>
            <person name="Lipzen A."/>
            <person name="Meier-Kolthoff J.P."/>
            <person name="Ohm R.A."/>
            <person name="Otillar R.P."/>
            <person name="Pangilinan J."/>
            <person name="Peng Y."/>
            <person name="Rokas A."/>
            <person name="Rosa C.A."/>
            <person name="Scheuner C."/>
            <person name="Sibirny A.A."/>
            <person name="Slot J.C."/>
            <person name="Stielow J.B."/>
            <person name="Sun H."/>
            <person name="Kurtzman C.P."/>
            <person name="Blackwell M."/>
            <person name="Grigoriev I.V."/>
            <person name="Jeffries T.W."/>
        </authorList>
    </citation>
    <scope>NUCLEOTIDE SEQUENCE [LARGE SCALE GENOMIC DNA]</scope>
    <source>
        <strain evidence="5">NRRL Y-12698</strain>
    </source>
</reference>
<name>A0A1E3QQV8_9ASCO</name>